<sequence length="257" mass="28804">VIMDSHEAGAQNWTPGFEQEFLRRKGYDLFSYLPAMMGYIVGSVAETDAFLYDLRRTVADVISDNYFGTLQTLCNKAGVDFTAQATGNGLSLVADNLQAKGRVQKPQGEFWAKHIHGSYDIKEASSAAHIYGKRIASAEAYTDAKFSQSLAELKNLADFAYAAQVNEFVVCASAYQPWLDKYPGSTGGGRHYCLNRNNTYWEYSRPFWDYQARCAGLMRKGMPVVDLCIYVGQNPPVKLLTYRLPEIPEGYDWDVCT</sequence>
<comment type="caution">
    <text evidence="3">The sequence shown here is derived from an EMBL/GenBank/DDBJ whole genome shotgun (WGS) entry which is preliminary data.</text>
</comment>
<protein>
    <submittedName>
        <fullName evidence="3">Glycoside hydrolase family 2 protein</fullName>
    </submittedName>
</protein>
<accession>K1RLX7</accession>
<proteinExistence type="predicted"/>
<keyword evidence="1" id="KW-0732">Signal</keyword>
<name>K1RLX7_9ZZZZ</name>
<dbReference type="GO" id="GO:0016787">
    <property type="term" value="F:hydrolase activity"/>
    <property type="evidence" value="ECO:0007669"/>
    <property type="project" value="UniProtKB-KW"/>
</dbReference>
<organism evidence="3">
    <name type="scientific">human gut metagenome</name>
    <dbReference type="NCBI Taxonomy" id="408170"/>
    <lineage>
        <taxon>unclassified sequences</taxon>
        <taxon>metagenomes</taxon>
        <taxon>organismal metagenomes</taxon>
    </lineage>
</organism>
<feature type="non-terminal residue" evidence="3">
    <location>
        <position position="1"/>
    </location>
</feature>
<reference evidence="3" key="1">
    <citation type="journal article" date="2013" name="Environ. Microbiol.">
        <title>Microbiota from the distal guts of lean and obese adolescents exhibit partial functional redundancy besides clear differences in community structure.</title>
        <authorList>
            <person name="Ferrer M."/>
            <person name="Ruiz A."/>
            <person name="Lanza F."/>
            <person name="Haange S.B."/>
            <person name="Oberbach A."/>
            <person name="Till H."/>
            <person name="Bargiela R."/>
            <person name="Campoy C."/>
            <person name="Segura M.T."/>
            <person name="Richter M."/>
            <person name="von Bergen M."/>
            <person name="Seifert J."/>
            <person name="Suarez A."/>
        </authorList>
    </citation>
    <scope>NUCLEOTIDE SEQUENCE</scope>
</reference>
<dbReference type="PANTHER" id="PTHR43817">
    <property type="entry name" value="GLYCOSYL HYDROLASE"/>
    <property type="match status" value="1"/>
</dbReference>
<evidence type="ECO:0000313" key="3">
    <source>
        <dbReference type="EMBL" id="EKC49597.1"/>
    </source>
</evidence>
<evidence type="ECO:0000256" key="1">
    <source>
        <dbReference type="ARBA" id="ARBA00022729"/>
    </source>
</evidence>
<dbReference type="PANTHER" id="PTHR43817:SF1">
    <property type="entry name" value="HYDROLASE, FAMILY 43, PUTATIVE (AFU_ORTHOLOGUE AFUA_3G01660)-RELATED"/>
    <property type="match status" value="1"/>
</dbReference>
<dbReference type="AlphaFoldDB" id="K1RLX7"/>
<keyword evidence="2 3" id="KW-0378">Hydrolase</keyword>
<feature type="non-terminal residue" evidence="3">
    <location>
        <position position="257"/>
    </location>
</feature>
<dbReference type="EMBL" id="AJWZ01010043">
    <property type="protein sequence ID" value="EKC49597.1"/>
    <property type="molecule type" value="Genomic_DNA"/>
</dbReference>
<dbReference type="Pfam" id="PF17132">
    <property type="entry name" value="Glyco_hydro_106"/>
    <property type="match status" value="1"/>
</dbReference>
<gene>
    <name evidence="3" type="ORF">OBE_14554</name>
</gene>
<evidence type="ECO:0000256" key="2">
    <source>
        <dbReference type="ARBA" id="ARBA00022801"/>
    </source>
</evidence>